<dbReference type="InterPro" id="IPR038729">
    <property type="entry name" value="Rad50/SbcC_AAA"/>
</dbReference>
<dbReference type="EMBL" id="SLUM01000004">
    <property type="protein sequence ID" value="TCL60217.1"/>
    <property type="molecule type" value="Genomic_DNA"/>
</dbReference>
<dbReference type="Gene3D" id="3.40.50.300">
    <property type="entry name" value="P-loop containing nucleotide triphosphate hydrolases"/>
    <property type="match status" value="2"/>
</dbReference>
<dbReference type="PANTHER" id="PTHR32114">
    <property type="entry name" value="ABC TRANSPORTER ABCH.3"/>
    <property type="match status" value="1"/>
</dbReference>
<proteinExistence type="inferred from homology"/>
<evidence type="ECO:0000256" key="4">
    <source>
        <dbReference type="SAM" id="Coils"/>
    </source>
</evidence>
<feature type="coiled-coil region" evidence="4">
    <location>
        <begin position="286"/>
        <end position="313"/>
    </location>
</feature>
<dbReference type="OrthoDB" id="9795626at2"/>
<evidence type="ECO:0000256" key="1">
    <source>
        <dbReference type="ARBA" id="ARBA00006930"/>
    </source>
</evidence>
<keyword evidence="4" id="KW-0175">Coiled coil</keyword>
<evidence type="ECO:0000259" key="5">
    <source>
        <dbReference type="Pfam" id="PF13476"/>
    </source>
</evidence>
<protein>
    <recommendedName>
        <fullName evidence="3">Nuclease SbcCD subunit C</fullName>
    </recommendedName>
</protein>
<keyword evidence="6" id="KW-0540">Nuclease</keyword>
<dbReference type="SUPFAM" id="SSF52540">
    <property type="entry name" value="P-loop containing nucleoside triphosphate hydrolases"/>
    <property type="match status" value="1"/>
</dbReference>
<evidence type="ECO:0000313" key="6">
    <source>
        <dbReference type="EMBL" id="TCL60217.1"/>
    </source>
</evidence>
<dbReference type="GO" id="GO:0006302">
    <property type="term" value="P:double-strand break repair"/>
    <property type="evidence" value="ECO:0007669"/>
    <property type="project" value="InterPro"/>
</dbReference>
<keyword evidence="6" id="KW-0269">Exonuclease</keyword>
<dbReference type="Proteomes" id="UP000295184">
    <property type="component" value="Unassembled WGS sequence"/>
</dbReference>
<organism evidence="6 7">
    <name type="scientific">Allofournierella massiliensis</name>
    <dbReference type="NCBI Taxonomy" id="1650663"/>
    <lineage>
        <taxon>Bacteria</taxon>
        <taxon>Bacillati</taxon>
        <taxon>Bacillota</taxon>
        <taxon>Clostridia</taxon>
        <taxon>Eubacteriales</taxon>
        <taxon>Oscillospiraceae</taxon>
        <taxon>Allofournierella</taxon>
    </lineage>
</organism>
<keyword evidence="6" id="KW-0378">Hydrolase</keyword>
<dbReference type="Pfam" id="PF13558">
    <property type="entry name" value="SbcC_Walker_B"/>
    <property type="match status" value="1"/>
</dbReference>
<dbReference type="STRING" id="1650663.GCA_001486665_02770"/>
<evidence type="ECO:0000256" key="3">
    <source>
        <dbReference type="ARBA" id="ARBA00013368"/>
    </source>
</evidence>
<dbReference type="GO" id="GO:0004527">
    <property type="term" value="F:exonuclease activity"/>
    <property type="evidence" value="ECO:0007669"/>
    <property type="project" value="UniProtKB-KW"/>
</dbReference>
<dbReference type="InterPro" id="IPR027417">
    <property type="entry name" value="P-loop_NTPase"/>
</dbReference>
<dbReference type="PANTHER" id="PTHR32114:SF2">
    <property type="entry name" value="ABC TRANSPORTER ABCH.3"/>
    <property type="match status" value="1"/>
</dbReference>
<evidence type="ECO:0000313" key="7">
    <source>
        <dbReference type="Proteomes" id="UP000295184"/>
    </source>
</evidence>
<dbReference type="Pfam" id="PF13476">
    <property type="entry name" value="AAA_23"/>
    <property type="match status" value="1"/>
</dbReference>
<comment type="subunit">
    <text evidence="2">Heterodimer of SbcC and SbcD.</text>
</comment>
<evidence type="ECO:0000256" key="2">
    <source>
        <dbReference type="ARBA" id="ARBA00011322"/>
    </source>
</evidence>
<dbReference type="AlphaFoldDB" id="A0A4V2QCG8"/>
<sequence length="1064" mass="117310">MRPMTLTLTAFGAYAGSQTVDFEAAGAGGLFLVTGDTGAGKTTLFDGVCYALFGKLTGRVRSEKMIRSDYADDTLETSAQLTFSHRGQVWRIWRRPAQTRRKKRGEGTREITADALLERLEGETAIPVAEGKEKVDAAVEELLGIQVDQFRQIAMIAQNQFAELLNKSGRDRSAILRQVFATERCDALQTRLKEMASASRAETEKQVDSLRQYLAGLRLPEMEEGQPPQPEAAELAELLADEGCVWRSARVLELAEHICQMDESELAGLDEQIAGLDETIKQSAGLLQSAREAARRQQQLAELEKRLAEQRAAEPEQLTAQARLKQWETAARLAPVWDGSEKARLAAQQAERLYEQASDRLAQLNAQGPRWAQAREQLNADQQTAARLTVQLERQAEALQQYDRMEQAKAEQMACEQELERLQTAQQQAQTLEEQQAAALEKTQALADSLPAALAAAQTAQKELERWQQARKTLAEVRRQMQELVKLQKQEQAARQTLQQASDALDGAQQAYMSADQLYRRDQAGLLARELTPGKPCPVCGSVHHPSPARGVTGAPDKEQLEALATAMETARNAYNDALQTSSTLTAQAGSAREQYIRLARQALAELEQELPPPEDVKALSRLVLDWDGRLDQLLEQAEALGQQRQAAVEAAGAAVNQLVGDREALEATRRQRSELREQQAKAAARRDSAARRAAELQAALPQASRAEAEATLSALKQQQKQLDASIRQTQQALEKYQQLLAAAESLQKERQNTREQAADEARQAAGHWEQALAESGMDADAFAAARHTEEEIDRLRTELEQARRARQETEALYNQLREQQKSAPVSGCVPGQLEQAMEEQEQRRKALNDARTRITGRLNANRSTMADVRTAGQRLEKAQQRQQLIQQLDATANGKLSGGLGKQKFEQYVLATYFADAVEAANQRLFAMTGGRYQLECHQMTAAETQAALDLDVLDNYTGKLRSVGSLSGGETFQAALALALGLSDVIQNYAGGVELDVLFVDEGFGTLDAESLEQAVATLHSLVQGRRMVGIISHVPELKSRIENQLVVTKTPGGSTVALRRL</sequence>
<comment type="similarity">
    <text evidence="1">Belongs to the SMC family. SbcC subfamily.</text>
</comment>
<feature type="domain" description="Rad50/SbcC-type AAA" evidence="5">
    <location>
        <begin position="6"/>
        <end position="212"/>
    </location>
</feature>
<dbReference type="RefSeq" id="WP_132587308.1">
    <property type="nucleotide sequence ID" value="NZ_CABKVM010000018.1"/>
</dbReference>
<gene>
    <name evidence="6" type="ORF">EDD77_10497</name>
</gene>
<accession>A0A4V2QCG8</accession>
<feature type="coiled-coil region" evidence="4">
    <location>
        <begin position="631"/>
        <end position="858"/>
    </location>
</feature>
<name>A0A4V2QCG8_9FIRM</name>
<feature type="coiled-coil region" evidence="4">
    <location>
        <begin position="340"/>
        <end position="511"/>
    </location>
</feature>
<reference evidence="6 7" key="1">
    <citation type="submission" date="2019-03" db="EMBL/GenBank/DDBJ databases">
        <title>Genomic Encyclopedia of Type Strains, Phase IV (KMG-IV): sequencing the most valuable type-strain genomes for metagenomic binning, comparative biology and taxonomic classification.</title>
        <authorList>
            <person name="Goeker M."/>
        </authorList>
    </citation>
    <scope>NUCLEOTIDE SEQUENCE [LARGE SCALE GENOMIC DNA]</scope>
    <source>
        <strain evidence="6 7">DSM 100451</strain>
    </source>
</reference>
<dbReference type="GO" id="GO:0016887">
    <property type="term" value="F:ATP hydrolysis activity"/>
    <property type="evidence" value="ECO:0007669"/>
    <property type="project" value="InterPro"/>
</dbReference>
<comment type="caution">
    <text evidence="6">The sequence shown here is derived from an EMBL/GenBank/DDBJ whole genome shotgun (WGS) entry which is preliminary data.</text>
</comment>